<evidence type="ECO:0000259" key="7">
    <source>
        <dbReference type="Pfam" id="PF23024"/>
    </source>
</evidence>
<dbReference type="FunFam" id="3.30.300.30:FF:000001">
    <property type="entry name" value="DIP2 disco-interacting protein 2 homolog C"/>
    <property type="match status" value="1"/>
</dbReference>
<reference evidence="8" key="5">
    <citation type="submission" date="2025-09" db="UniProtKB">
        <authorList>
            <consortium name="Ensembl"/>
        </authorList>
    </citation>
    <scope>IDENTIFICATION</scope>
</reference>
<dbReference type="GO" id="GO:0043005">
    <property type="term" value="C:neuron projection"/>
    <property type="evidence" value="ECO:0007669"/>
    <property type="project" value="UniProtKB-SubCell"/>
</dbReference>
<evidence type="ECO:0000256" key="5">
    <source>
        <dbReference type="SAM" id="MobiDB-lite"/>
    </source>
</evidence>
<feature type="compositionally biased region" description="Polar residues" evidence="5">
    <location>
        <begin position="13"/>
        <end position="29"/>
    </location>
</feature>
<dbReference type="InterPro" id="IPR000873">
    <property type="entry name" value="AMP-dep_synth/lig_dom"/>
</dbReference>
<reference evidence="8" key="4">
    <citation type="submission" date="2025-08" db="UniProtKB">
        <authorList>
            <consortium name="Ensembl"/>
        </authorList>
    </citation>
    <scope>IDENTIFICATION</scope>
</reference>
<dbReference type="Pfam" id="PF23024">
    <property type="entry name" value="AMP-dom_DIP2-like"/>
    <property type="match status" value="1"/>
</dbReference>
<comment type="similarity">
    <text evidence="2">Belongs to the DIP2 family.</text>
</comment>
<evidence type="ECO:0000256" key="1">
    <source>
        <dbReference type="ARBA" id="ARBA00004487"/>
    </source>
</evidence>
<evidence type="ECO:0000256" key="2">
    <source>
        <dbReference type="ARBA" id="ARBA00007735"/>
    </source>
</evidence>
<feature type="region of interest" description="Disordered" evidence="5">
    <location>
        <begin position="1"/>
        <end position="43"/>
    </location>
</feature>
<feature type="compositionally biased region" description="Low complexity" evidence="5">
    <location>
        <begin position="58"/>
        <end position="75"/>
    </location>
</feature>
<dbReference type="GeneTree" id="ENSGT00950000182997"/>
<sequence length="1412" mass="153266">MALPMPTKRRSAFVQSPVENCTPPDTSSASEDEGSLRRRQAATLAQSLQSSEFWINRSLQGSSTSSSASSTLSHGESSKSQGHNHTQGNALADVLTGTGPAVKGMSRGQSRSSMMDTADGVPVNSRVSTKIQQLLNTLKRPKRPPLSEFFLDDAEEIVEVPRPDPNTPRPEGRQMVPVKGEPLGVVSNWPPALQASLARWGATQAKSPALTTLDITGKPLYTLTYGKLWSRSLKLAYTLLNKLGTKSEPVLRPGDRVALVYPNSDPGMFWVAFYGCLLAEVIPVPIEVPLSRKDAGSQQIGFLLGSCGISLALTSEICLKGLPKTPNGEIVQFKGWPRLRWVVTDTKYLTKPSKDWQPHIPTANTDTAYIEYKASKEGTVMGVAVSKVSMLTHCQALTQACNYCEGETLVNVLDFKKDMGLWHGVLTSVMNRIHTISVPYAVMKACPLSWVQRVHVSKARVALVKCRDLHWAMMAHREQKDINLSSLRMLIVADGANPWSVSSCDAFLNVFQSHGLKPEVICPCASSPEAMTVAIRRPGARGAPLPARAVLSMGGLSHGVIRVNTEDKNSALTVQDVGHVMPGALMCIVKPDGSPMLCKTDEIGEIVLNSRAGGTMYYGLSGVTKNTFEVIPVNSGGTPIGDVTFTRTGLLGFVGPGSLVFVVGKTEGLLLVSGRRHNADDLVATALAVEPVKTVYRGRIAVFSVNVFYDERIVIVAEQRPDASEEDSFQWMSRVLQAIDSIHQVGLYCLALVPANTLPKTPLGGIHVSETKHCFLEGSLHPCNILMCPHTCVTNLPKPRQKQPVGVGPASIMVGNLVAGKRIAQAAGRELALIEDQELSRKVLCSHTSPDLARGAAVSTATSLQLHKRAEKITASLQERGGINTGDNVVLLYPPGIDLIAAFYGCLYAGCIPVTVRPPHPQNLAATLPTVRMIIDVSKASCILTTQALMKTLRSKEAALSVNVKTWPTIIDTDDLSRKRPPHIYKPPTAEMLAYLDFSVSTTGMLTGVKISHAAVSALCRSIKLQCELYSSRQVAICLDPYCGLGFVLWCISSVYSGHQSILIPPMELESSLPLWLSTLSQYKIRDTFCSYSVMELCTKGLGTQTEARGLNLSCVRSCVVVAEERPRLTLSQSFSKLFKDLGLSPRAVSTAFGSRVNLAICLQGTAGPDPSTVYVDMKSLRHDRVRLVERGAPQSLPLMESGTILPGVRVIIVNPETKGPLGDSHLGEIWVNSPHNASGYYTIYGEESLQAAHFNMRLSFGEPHTLWARTGYLGFVRRTELLDAAGDRHDALFVVGLLDETLELRGLRYHPIDIETSVSRAHRSIAESAVFTWTNLLVVVAELSGSEQEALDLVPLVTNVVLEEHHLIVGVVVVVDPGVIPINSRGEKQRMHLRDSFLADQLDPIYVAYNM</sequence>
<reference evidence="9" key="2">
    <citation type="journal article" date="2017" name="Sci. Adv.">
        <title>A tail of two voltages: Proteomic comparison of the three electric organs of the electric eel.</title>
        <authorList>
            <person name="Traeger L.L."/>
            <person name="Sabat G."/>
            <person name="Barrett-Wilt G.A."/>
            <person name="Wells G.B."/>
            <person name="Sussman M.R."/>
        </authorList>
    </citation>
    <scope>NUCLEOTIDE SEQUENCE [LARGE SCALE GENOMIC DNA]</scope>
</reference>
<keyword evidence="9" id="KW-1185">Reference proteome</keyword>
<organism evidence="8 9">
    <name type="scientific">Electrophorus electricus</name>
    <name type="common">Electric eel</name>
    <name type="synonym">Gymnotus electricus</name>
    <dbReference type="NCBI Taxonomy" id="8005"/>
    <lineage>
        <taxon>Eukaryota</taxon>
        <taxon>Metazoa</taxon>
        <taxon>Chordata</taxon>
        <taxon>Craniata</taxon>
        <taxon>Vertebrata</taxon>
        <taxon>Euteleostomi</taxon>
        <taxon>Actinopterygii</taxon>
        <taxon>Neopterygii</taxon>
        <taxon>Teleostei</taxon>
        <taxon>Ostariophysi</taxon>
        <taxon>Gymnotiformes</taxon>
        <taxon>Gymnotoidei</taxon>
        <taxon>Gymnotidae</taxon>
        <taxon>Electrophorus</taxon>
    </lineage>
</organism>
<reference evidence="8" key="3">
    <citation type="submission" date="2020-05" db="EMBL/GenBank/DDBJ databases">
        <title>Electrophorus electricus (electric eel) genome, fEleEle1, primary haplotype.</title>
        <authorList>
            <person name="Myers G."/>
            <person name="Meyer A."/>
            <person name="Fedrigo O."/>
            <person name="Formenti G."/>
            <person name="Rhie A."/>
            <person name="Tracey A."/>
            <person name="Sims Y."/>
            <person name="Jarvis E.D."/>
        </authorList>
    </citation>
    <scope>NUCLEOTIDE SEQUENCE [LARGE SCALE GENOMIC DNA]</scope>
</reference>
<dbReference type="PANTHER" id="PTHR22754">
    <property type="entry name" value="DISCO-INTERACTING PROTEIN 2 DIP2 -RELATED"/>
    <property type="match status" value="1"/>
</dbReference>
<dbReference type="Pfam" id="PF00501">
    <property type="entry name" value="AMP-binding"/>
    <property type="match status" value="2"/>
</dbReference>
<dbReference type="Gene3D" id="3.40.50.12780">
    <property type="entry name" value="N-terminal domain of ligase-like"/>
    <property type="match status" value="2"/>
</dbReference>
<evidence type="ECO:0000256" key="3">
    <source>
        <dbReference type="ARBA" id="ARBA00022902"/>
    </source>
</evidence>
<proteinExistence type="inferred from homology"/>
<evidence type="ECO:0000313" key="9">
    <source>
        <dbReference type="Proteomes" id="UP000314983"/>
    </source>
</evidence>
<gene>
    <name evidence="8" type="primary">dip2ba</name>
</gene>
<dbReference type="InterPro" id="IPR042099">
    <property type="entry name" value="ANL_N_sf"/>
</dbReference>
<evidence type="ECO:0000256" key="4">
    <source>
        <dbReference type="ARBA" id="ARBA00023273"/>
    </source>
</evidence>
<protein>
    <recommendedName>
        <fullName evidence="10">DMAP1-binding domain-containing protein</fullName>
    </recommendedName>
</protein>
<keyword evidence="4" id="KW-0966">Cell projection</keyword>
<dbReference type="InterPro" id="IPR025110">
    <property type="entry name" value="AMP-bd_C"/>
</dbReference>
<dbReference type="CDD" id="cd05905">
    <property type="entry name" value="Dip2"/>
    <property type="match status" value="2"/>
</dbReference>
<dbReference type="Gene3D" id="3.30.300.30">
    <property type="match status" value="2"/>
</dbReference>
<accession>A0A4W4EZU8</accession>
<evidence type="ECO:0000313" key="8">
    <source>
        <dbReference type="Ensembl" id="ENSEEEP00000017754.2"/>
    </source>
</evidence>
<feature type="domain" description="AMP-binding enzyme C-terminal" evidence="7">
    <location>
        <begin position="1301"/>
        <end position="1403"/>
    </location>
</feature>
<dbReference type="Proteomes" id="UP000314983">
    <property type="component" value="Chromosome 24"/>
</dbReference>
<dbReference type="GO" id="GO:0007399">
    <property type="term" value="P:nervous system development"/>
    <property type="evidence" value="ECO:0007669"/>
    <property type="project" value="UniProtKB-KW"/>
</dbReference>
<feature type="domain" description="AMP-dependent synthetase/ligase" evidence="6">
    <location>
        <begin position="862"/>
        <end position="1242"/>
    </location>
</feature>
<feature type="region of interest" description="Disordered" evidence="5">
    <location>
        <begin position="58"/>
        <end position="122"/>
    </location>
</feature>
<evidence type="ECO:0000259" key="6">
    <source>
        <dbReference type="Pfam" id="PF00501"/>
    </source>
</evidence>
<dbReference type="PANTHER" id="PTHR22754:SF43">
    <property type="entry name" value="DISCO-INTERACTING PROTEIN 2 HOMOLOG B-A"/>
    <property type="match status" value="1"/>
</dbReference>
<evidence type="ECO:0008006" key="10">
    <source>
        <dbReference type="Google" id="ProtNLM"/>
    </source>
</evidence>
<dbReference type="FunFam" id="3.40.50.12780:FF:000002">
    <property type="entry name" value="Disco interacting protein 2 homolog B"/>
    <property type="match status" value="1"/>
</dbReference>
<feature type="compositionally biased region" description="Polar residues" evidence="5">
    <location>
        <begin position="79"/>
        <end position="89"/>
    </location>
</feature>
<dbReference type="InterPro" id="IPR037337">
    <property type="entry name" value="Dip2-like_dom"/>
</dbReference>
<dbReference type="Ensembl" id="ENSEEET00000017953.2">
    <property type="protein sequence ID" value="ENSEEEP00000017754.2"/>
    <property type="gene ID" value="ENSEEEG00000004808.2"/>
</dbReference>
<dbReference type="FunFam" id="3.30.300.30:FF:000003">
    <property type="entry name" value="DIP2 disco-interacting protein 2 homolog A"/>
    <property type="match status" value="1"/>
</dbReference>
<feature type="compositionally biased region" description="Low complexity" evidence="5">
    <location>
        <begin position="104"/>
        <end position="115"/>
    </location>
</feature>
<comment type="subcellular location">
    <subcellularLocation>
        <location evidence="1">Cell projection</location>
        <location evidence="1">Neuron projection</location>
    </subcellularLocation>
</comment>
<keyword evidence="3" id="KW-0524">Neurogenesis</keyword>
<dbReference type="InterPro" id="IPR045851">
    <property type="entry name" value="AMP-bd_C_sf"/>
</dbReference>
<dbReference type="SUPFAM" id="SSF56801">
    <property type="entry name" value="Acetyl-CoA synthetase-like"/>
    <property type="match status" value="2"/>
</dbReference>
<feature type="domain" description="AMP-dependent synthetase/ligase" evidence="6">
    <location>
        <begin position="200"/>
        <end position="618"/>
    </location>
</feature>
<name>A0A4W4EZU8_ELEEL</name>
<reference evidence="9" key="1">
    <citation type="journal article" date="2014" name="Science">
        <title>Nonhuman genetics. Genomic basis for the convergent evolution of electric organs.</title>
        <authorList>
            <person name="Gallant J.R."/>
            <person name="Traeger L.L."/>
            <person name="Volkening J.D."/>
            <person name="Moffett H."/>
            <person name="Chen P.H."/>
            <person name="Novina C.D."/>
            <person name="Phillips G.N.Jr."/>
            <person name="Anand R."/>
            <person name="Wells G.B."/>
            <person name="Pinch M."/>
            <person name="Guth R."/>
            <person name="Unguez G.A."/>
            <person name="Albert J.S."/>
            <person name="Zakon H.H."/>
            <person name="Samanta M.P."/>
            <person name="Sussman M.R."/>
        </authorList>
    </citation>
    <scope>NUCLEOTIDE SEQUENCE [LARGE SCALE GENOMIC DNA]</scope>
</reference>